<reference evidence="2 3" key="1">
    <citation type="submission" date="2017-12" db="EMBL/GenBank/DDBJ databases">
        <title>Hemimetabolous genomes reveal molecular basis of termite eusociality.</title>
        <authorList>
            <person name="Harrison M.C."/>
            <person name="Jongepier E."/>
            <person name="Robertson H.M."/>
            <person name="Arning N."/>
            <person name="Bitard-Feildel T."/>
            <person name="Chao H."/>
            <person name="Childers C.P."/>
            <person name="Dinh H."/>
            <person name="Doddapaneni H."/>
            <person name="Dugan S."/>
            <person name="Gowin J."/>
            <person name="Greiner C."/>
            <person name="Han Y."/>
            <person name="Hu H."/>
            <person name="Hughes D.S.T."/>
            <person name="Huylmans A.-K."/>
            <person name="Kemena C."/>
            <person name="Kremer L.P.M."/>
            <person name="Lee S.L."/>
            <person name="Lopez-Ezquerra A."/>
            <person name="Mallet L."/>
            <person name="Monroy-Kuhn J.M."/>
            <person name="Moser A."/>
            <person name="Murali S.C."/>
            <person name="Muzny D.M."/>
            <person name="Otani S."/>
            <person name="Piulachs M.-D."/>
            <person name="Poelchau M."/>
            <person name="Qu J."/>
            <person name="Schaub F."/>
            <person name="Wada-Katsumata A."/>
            <person name="Worley K.C."/>
            <person name="Xie Q."/>
            <person name="Ylla G."/>
            <person name="Poulsen M."/>
            <person name="Gibbs R.A."/>
            <person name="Schal C."/>
            <person name="Richards S."/>
            <person name="Belles X."/>
            <person name="Korb J."/>
            <person name="Bornberg-Bauer E."/>
        </authorList>
    </citation>
    <scope>NUCLEOTIDE SEQUENCE [LARGE SCALE GENOMIC DNA]</scope>
    <source>
        <tissue evidence="2">Whole body</tissue>
    </source>
</reference>
<feature type="region of interest" description="Disordered" evidence="1">
    <location>
        <begin position="1"/>
        <end position="37"/>
    </location>
</feature>
<evidence type="ECO:0000256" key="1">
    <source>
        <dbReference type="SAM" id="MobiDB-lite"/>
    </source>
</evidence>
<dbReference type="Proteomes" id="UP000235965">
    <property type="component" value="Unassembled WGS sequence"/>
</dbReference>
<dbReference type="AlphaFoldDB" id="A0A2J7Q8D0"/>
<gene>
    <name evidence="2" type="ORF">B7P43_G13941</name>
</gene>
<evidence type="ECO:0000313" key="3">
    <source>
        <dbReference type="Proteomes" id="UP000235965"/>
    </source>
</evidence>
<accession>A0A2J7Q8D0</accession>
<evidence type="ECO:0000313" key="2">
    <source>
        <dbReference type="EMBL" id="PNF24840.1"/>
    </source>
</evidence>
<keyword evidence="3" id="KW-1185">Reference proteome</keyword>
<protein>
    <submittedName>
        <fullName evidence="2">Uncharacterized protein</fullName>
    </submittedName>
</protein>
<sequence length="83" mass="10218">MKMITGTERERNKTKGWNEWKDDRKDERKTMEKERRKKRNCFEDSIGNIEMRRKKEVFNMLLHRPFSLSQFLCDLFARTAAFK</sequence>
<feature type="compositionally biased region" description="Basic and acidic residues" evidence="1">
    <location>
        <begin position="7"/>
        <end position="34"/>
    </location>
</feature>
<dbReference type="InParanoid" id="A0A2J7Q8D0"/>
<proteinExistence type="predicted"/>
<dbReference type="EMBL" id="NEVH01016959">
    <property type="protein sequence ID" value="PNF24840.1"/>
    <property type="molecule type" value="Genomic_DNA"/>
</dbReference>
<comment type="caution">
    <text evidence="2">The sequence shown here is derived from an EMBL/GenBank/DDBJ whole genome shotgun (WGS) entry which is preliminary data.</text>
</comment>
<name>A0A2J7Q8D0_9NEOP</name>
<organism evidence="2 3">
    <name type="scientific">Cryptotermes secundus</name>
    <dbReference type="NCBI Taxonomy" id="105785"/>
    <lineage>
        <taxon>Eukaryota</taxon>
        <taxon>Metazoa</taxon>
        <taxon>Ecdysozoa</taxon>
        <taxon>Arthropoda</taxon>
        <taxon>Hexapoda</taxon>
        <taxon>Insecta</taxon>
        <taxon>Pterygota</taxon>
        <taxon>Neoptera</taxon>
        <taxon>Polyneoptera</taxon>
        <taxon>Dictyoptera</taxon>
        <taxon>Blattodea</taxon>
        <taxon>Blattoidea</taxon>
        <taxon>Termitoidae</taxon>
        <taxon>Kalotermitidae</taxon>
        <taxon>Cryptotermitinae</taxon>
        <taxon>Cryptotermes</taxon>
    </lineage>
</organism>